<evidence type="ECO:0000313" key="3">
    <source>
        <dbReference type="EMBL" id="CAE0757569.1"/>
    </source>
</evidence>
<dbReference type="EMBL" id="HBIZ01016405">
    <property type="protein sequence ID" value="CAE0757569.1"/>
    <property type="molecule type" value="Transcribed_RNA"/>
</dbReference>
<feature type="compositionally biased region" description="Polar residues" evidence="1">
    <location>
        <begin position="77"/>
        <end position="90"/>
    </location>
</feature>
<dbReference type="InterPro" id="IPR019261">
    <property type="entry name" value="PARG_cat_microbial"/>
</dbReference>
<evidence type="ECO:0000256" key="1">
    <source>
        <dbReference type="SAM" id="MobiDB-lite"/>
    </source>
</evidence>
<proteinExistence type="predicted"/>
<evidence type="ECO:0000259" key="2">
    <source>
        <dbReference type="Pfam" id="PF10021"/>
    </source>
</evidence>
<dbReference type="InterPro" id="IPR043472">
    <property type="entry name" value="Macro_dom-like"/>
</dbReference>
<feature type="region of interest" description="Disordered" evidence="1">
    <location>
        <begin position="1"/>
        <end position="90"/>
    </location>
</feature>
<dbReference type="SUPFAM" id="SSF52949">
    <property type="entry name" value="Macro domain-like"/>
    <property type="match status" value="1"/>
</dbReference>
<dbReference type="PANTHER" id="PTHR35596">
    <property type="entry name" value="DUF2263 DOMAIN-CONTAINING PROTEIN"/>
    <property type="match status" value="1"/>
</dbReference>
<name>A0A7S4EWA3_CHRCT</name>
<accession>A0A7S4EWA3</accession>
<sequence length="392" mass="43452">MGSHGPEVFAANGKDETEASAIKRNSDDNHQTVDVGDAKRLRTPDSHSEVDTLESNDHVSRGLDADPGDGIGMPENCASTGNALKSKQSASPETYAVDHFGRTLPCENGLQDLDDVYVLRTKVLCETLRVLQGQMAHFHDLAKKNMQRWKEEAKTKSSATNGADGQLTIVIEPGDWGEVTGKLTAEWGQTFAVLNMANAYCPGGGYVEGCPAQEENMFRRTDCHFSIPRADLDEEELYIPAQTELLNAVHGRVYLDANRPRVCVRGREEAGAPGLGYRWLSDDQIFPFYELRAAAKDLRDGSRFDVEDLRRRVRAQLQTLREANIRHVVLSAFGCGAFKNPAKKVATVYKEEIDAVREHFDCVAFAIFAPGYGPDNYTPFKRVFETETDEST</sequence>
<dbReference type="PANTHER" id="PTHR35596:SF1">
    <property type="entry name" value="MICROBIAL-TYPE PARG CATALYTIC DOMAIN-CONTAINING PROTEIN"/>
    <property type="match status" value="1"/>
</dbReference>
<dbReference type="Pfam" id="PF10021">
    <property type="entry name" value="PARG_cat_microb"/>
    <property type="match status" value="1"/>
</dbReference>
<protein>
    <recommendedName>
        <fullName evidence="2">Microbial-type PARG catalytic domain-containing protein</fullName>
    </recommendedName>
</protein>
<feature type="compositionally biased region" description="Basic and acidic residues" evidence="1">
    <location>
        <begin position="24"/>
        <end position="64"/>
    </location>
</feature>
<dbReference type="Gene3D" id="3.40.220.10">
    <property type="entry name" value="Leucine Aminopeptidase, subunit E, domain 1"/>
    <property type="match status" value="1"/>
</dbReference>
<gene>
    <name evidence="3" type="ORF">PCAR00345_LOCUS10163</name>
</gene>
<reference evidence="3" key="1">
    <citation type="submission" date="2021-01" db="EMBL/GenBank/DDBJ databases">
        <authorList>
            <person name="Corre E."/>
            <person name="Pelletier E."/>
            <person name="Niang G."/>
            <person name="Scheremetjew M."/>
            <person name="Finn R."/>
            <person name="Kale V."/>
            <person name="Holt S."/>
            <person name="Cochrane G."/>
            <person name="Meng A."/>
            <person name="Brown T."/>
            <person name="Cohen L."/>
        </authorList>
    </citation>
    <scope>NUCLEOTIDE SEQUENCE</scope>
    <source>
        <strain evidence="3">CCMP645</strain>
    </source>
</reference>
<organism evidence="3">
    <name type="scientific">Chrysotila carterae</name>
    <name type="common">Marine alga</name>
    <name type="synonym">Syracosphaera carterae</name>
    <dbReference type="NCBI Taxonomy" id="13221"/>
    <lineage>
        <taxon>Eukaryota</taxon>
        <taxon>Haptista</taxon>
        <taxon>Haptophyta</taxon>
        <taxon>Prymnesiophyceae</taxon>
        <taxon>Isochrysidales</taxon>
        <taxon>Isochrysidaceae</taxon>
        <taxon>Chrysotila</taxon>
    </lineage>
</organism>
<feature type="domain" description="Microbial-type PARG catalytic" evidence="2">
    <location>
        <begin position="141"/>
        <end position="229"/>
    </location>
</feature>
<dbReference type="AlphaFoldDB" id="A0A7S4EWA3"/>